<gene>
    <name evidence="1" type="ORF">KL86DYS2_10989</name>
</gene>
<protein>
    <submittedName>
        <fullName evidence="1">Uncharacterized protein</fullName>
    </submittedName>
</protein>
<reference evidence="1" key="1">
    <citation type="submission" date="2016-04" db="EMBL/GenBank/DDBJ databases">
        <authorList>
            <person name="Evans L.H."/>
            <person name="Alamgir A."/>
            <person name="Owens N."/>
            <person name="Weber N.D."/>
            <person name="Virtaneva K."/>
            <person name="Barbian K."/>
            <person name="Babar A."/>
            <person name="Rosenke K."/>
        </authorList>
    </citation>
    <scope>NUCLEOTIDE SEQUENCE</scope>
    <source>
        <strain evidence="1">86-2</strain>
    </source>
</reference>
<name>A0A212J8X3_9BACT</name>
<dbReference type="AlphaFoldDB" id="A0A212J8X3"/>
<proteinExistence type="predicted"/>
<evidence type="ECO:0000313" key="1">
    <source>
        <dbReference type="EMBL" id="SBV95871.1"/>
    </source>
</evidence>
<accession>A0A212J8X3</accession>
<dbReference type="EMBL" id="FLUL01000001">
    <property type="protein sequence ID" value="SBV95871.1"/>
    <property type="molecule type" value="Genomic_DNA"/>
</dbReference>
<sequence length="147" mass="16736">MEQTKQNNNIPDTELTYGNDCPYIDIKWQKGLIFISNAVLRLIGNPGGIRFQWNTLKQSLIIEATNIDDPDGYPVIGQNYTRYGSLFVGCSTLVREIWSVTDWDGTLRYRIVAKYNELSNIAIFELKDAVASEIPKNIHGGRPKRNK</sequence>
<dbReference type="RefSeq" id="WP_296947718.1">
    <property type="nucleotide sequence ID" value="NZ_LT599021.1"/>
</dbReference>
<organism evidence="1">
    <name type="scientific">uncultured Dysgonomonas sp</name>
    <dbReference type="NCBI Taxonomy" id="206096"/>
    <lineage>
        <taxon>Bacteria</taxon>
        <taxon>Pseudomonadati</taxon>
        <taxon>Bacteroidota</taxon>
        <taxon>Bacteroidia</taxon>
        <taxon>Bacteroidales</taxon>
        <taxon>Dysgonomonadaceae</taxon>
        <taxon>Dysgonomonas</taxon>
        <taxon>environmental samples</taxon>
    </lineage>
</organism>